<proteinExistence type="predicted"/>
<reference evidence="2 3" key="1">
    <citation type="submission" date="2024-07" db="EMBL/GenBank/DDBJ databases">
        <title>Section-level genome sequencing and comparative genomics of Aspergillus sections Usti and Cavernicolus.</title>
        <authorList>
            <consortium name="Lawrence Berkeley National Laboratory"/>
            <person name="Nybo J.L."/>
            <person name="Vesth T.C."/>
            <person name="Theobald S."/>
            <person name="Frisvad J.C."/>
            <person name="Larsen T.O."/>
            <person name="Kjaerboelling I."/>
            <person name="Rothschild-Mancinelli K."/>
            <person name="Lyhne E.K."/>
            <person name="Kogle M.E."/>
            <person name="Barry K."/>
            <person name="Clum A."/>
            <person name="Na H."/>
            <person name="Ledsgaard L."/>
            <person name="Lin J."/>
            <person name="Lipzen A."/>
            <person name="Kuo A."/>
            <person name="Riley R."/>
            <person name="Mondo S."/>
            <person name="Labutti K."/>
            <person name="Haridas S."/>
            <person name="Pangalinan J."/>
            <person name="Salamov A.A."/>
            <person name="Simmons B.A."/>
            <person name="Magnuson J.K."/>
            <person name="Chen J."/>
            <person name="Drula E."/>
            <person name="Henrissat B."/>
            <person name="Wiebenga A."/>
            <person name="Lubbers R.J."/>
            <person name="Gomes A.C."/>
            <person name="Macurrencykelacurrency M.R."/>
            <person name="Stajich J."/>
            <person name="Grigoriev I.V."/>
            <person name="Mortensen U.H."/>
            <person name="De Vries R.P."/>
            <person name="Baker S.E."/>
            <person name="Andersen M.R."/>
        </authorList>
    </citation>
    <scope>NUCLEOTIDE SEQUENCE [LARGE SCALE GENOMIC DNA]</scope>
    <source>
        <strain evidence="2 3">CBS 449.75</strain>
    </source>
</reference>
<sequence length="343" mass="38985">MPQYQHIAAAPRRTRWFKRFQALETNILLVLFFILFAVFAVLSGIFYQTVSWSDPRLLRPPYHPDIWLGTQLPLFTGCAALGWTILTCYPQVRTWHRSKYWWLIQSVFRVAVGVLLCASLGIQAQYMPTPLGSCENADRWPDEDDAAVPPGTPTAWEIMRPPRIRTAGKVRAVQACGFFLHVWRFEIALGIILFLSAAIALVMWWIFDDVSEEMGFHLQETGYISRLLAPPLRYWIASSRRKSQQNMKTTAAGSRSRSRRSIFPFLARSKGKAYDSLGPSSSPAMQMEDIKDIDTDTSTSTSTSTPTQCDCDVAEKPFRCWGCGMDMCRVRCIPPSPDRHALF</sequence>
<keyword evidence="1" id="KW-1133">Transmembrane helix</keyword>
<dbReference type="Proteomes" id="UP001610432">
    <property type="component" value="Unassembled WGS sequence"/>
</dbReference>
<dbReference type="EMBL" id="JBFXLQ010000054">
    <property type="protein sequence ID" value="KAL2863279.1"/>
    <property type="molecule type" value="Genomic_DNA"/>
</dbReference>
<feature type="transmembrane region" description="Helical" evidence="1">
    <location>
        <begin position="100"/>
        <end position="122"/>
    </location>
</feature>
<organism evidence="2 3">
    <name type="scientific">Aspergillus lucknowensis</name>
    <dbReference type="NCBI Taxonomy" id="176173"/>
    <lineage>
        <taxon>Eukaryota</taxon>
        <taxon>Fungi</taxon>
        <taxon>Dikarya</taxon>
        <taxon>Ascomycota</taxon>
        <taxon>Pezizomycotina</taxon>
        <taxon>Eurotiomycetes</taxon>
        <taxon>Eurotiomycetidae</taxon>
        <taxon>Eurotiales</taxon>
        <taxon>Aspergillaceae</taxon>
        <taxon>Aspergillus</taxon>
        <taxon>Aspergillus subgen. Nidulantes</taxon>
    </lineage>
</organism>
<evidence type="ECO:0000313" key="2">
    <source>
        <dbReference type="EMBL" id="KAL2863279.1"/>
    </source>
</evidence>
<protein>
    <submittedName>
        <fullName evidence="2">Uncharacterized protein</fullName>
    </submittedName>
</protein>
<keyword evidence="1" id="KW-0812">Transmembrane</keyword>
<evidence type="ECO:0000313" key="3">
    <source>
        <dbReference type="Proteomes" id="UP001610432"/>
    </source>
</evidence>
<name>A0ABR4LGR2_9EURO</name>
<feature type="transmembrane region" description="Helical" evidence="1">
    <location>
        <begin position="22"/>
        <end position="46"/>
    </location>
</feature>
<keyword evidence="1" id="KW-0472">Membrane</keyword>
<gene>
    <name evidence="2" type="ORF">BJX67DRAFT_384894</name>
</gene>
<feature type="transmembrane region" description="Helical" evidence="1">
    <location>
        <begin position="187"/>
        <end position="207"/>
    </location>
</feature>
<evidence type="ECO:0000256" key="1">
    <source>
        <dbReference type="SAM" id="Phobius"/>
    </source>
</evidence>
<dbReference type="GeneID" id="98148817"/>
<accession>A0ABR4LGR2</accession>
<comment type="caution">
    <text evidence="2">The sequence shown here is derived from an EMBL/GenBank/DDBJ whole genome shotgun (WGS) entry which is preliminary data.</text>
</comment>
<dbReference type="RefSeq" id="XP_070882258.1">
    <property type="nucleotide sequence ID" value="XM_071033745.1"/>
</dbReference>
<keyword evidence="3" id="KW-1185">Reference proteome</keyword>
<feature type="transmembrane region" description="Helical" evidence="1">
    <location>
        <begin position="66"/>
        <end position="88"/>
    </location>
</feature>